<evidence type="ECO:0000313" key="1">
    <source>
        <dbReference type="EMBL" id="MCB6961242.1"/>
    </source>
</evidence>
<name>A0AAW4UM43_9FIRM</name>
<dbReference type="EMBL" id="JAJCJQ010000015">
    <property type="protein sequence ID" value="MCB6961242.1"/>
    <property type="molecule type" value="Genomic_DNA"/>
</dbReference>
<dbReference type="Proteomes" id="UP001197741">
    <property type="component" value="Unassembled WGS sequence"/>
</dbReference>
<comment type="caution">
    <text evidence="1">The sequence shown here is derived from an EMBL/GenBank/DDBJ whole genome shotgun (WGS) entry which is preliminary data.</text>
</comment>
<dbReference type="InterPro" id="IPR027417">
    <property type="entry name" value="P-loop_NTPase"/>
</dbReference>
<evidence type="ECO:0008006" key="3">
    <source>
        <dbReference type="Google" id="ProtNLM"/>
    </source>
</evidence>
<dbReference type="SUPFAM" id="SSF52540">
    <property type="entry name" value="P-loop containing nucleoside triphosphate hydrolases"/>
    <property type="match status" value="1"/>
</dbReference>
<reference evidence="1" key="1">
    <citation type="submission" date="2021-10" db="EMBL/GenBank/DDBJ databases">
        <title>Collection of gut derived symbiotic bacterial strains cultured from healthy donors.</title>
        <authorList>
            <person name="Lin H."/>
            <person name="Littmann E."/>
            <person name="Kohout C."/>
            <person name="Pamer E.G."/>
        </authorList>
    </citation>
    <scope>NUCLEOTIDE SEQUENCE</scope>
    <source>
        <strain evidence="1">DFI.7.28A</strain>
    </source>
</reference>
<gene>
    <name evidence="1" type="ORF">LIZ82_10125</name>
</gene>
<proteinExistence type="predicted"/>
<accession>A0AAW4UM43</accession>
<sequence length="1598" mass="186468">MIPETSVNWKAFEYKFSDNPQRAFENLTYYLFCNEYGQKNGIFRYFNQPHIETNPIQVGDKLIGFQAKYYAESVAMSSKEEDLRKAVEGASKAYPGITTLYFYISREFSSSSEKDKVKPAYQTNIENIAKGLGITIEWKGLSNIEAQLMQDKRLTICRNVFFQVDSAVQECCESLKRHKEDIFNHIRTEVSYKDKTIALDTNNFNMDSFLKSNNQILVVDGEAGTGKSALIKKDLVSIDNDTIVLAFRCTDMDVSDKRNFLLTYGSLVIDEVLKVYEEIETCILYIDAVEKYFILENQNTFEDLLQMFVDSGWKIILTIRTAYMESFHNLLLNTVSVQSYHVNPISKDLLYELSVKFGFVLPSDKKLIDMLRAPFYLGLYLTLDNIEDVGLSALNREAFEEKIWDEIIRNNKRRKNNLPTRREDTLVFITKEMLKNESYSYMIKSGDDHDALFELEQTGVIIQSEDAKTYYHGHDVFEELVVNHIFTEQYKNNIPEKEFFEQFGTSLRIRKLFRGWLTDFATIEEHQSFIDEMLECKDINIIWKDEILLTIISTEKLRACYNKITLNMAENNYALLKKTIFLINTCCRVAEHAEVSLNKGNMLPLRLSKPSGYAWASILNFINDNKDKIIWDQELVTCVVEILDSWTKVSENQRTENTGVSGNIALYLLEEISASKEFRYEIKKDYIEKLKDILLNSAWMIKDQLCNIFQTVINGINDEEEPIDPIGSRRRKPDAPKLYIDLAEKAISDIYHYGKVPYAMPEMTLELMKKLWLRHDGMPVYYNSIEMNGYFGLNEHLSYDYYPTSAFKTPIWGLLQANQMLATEFVIDFCNKAGDAYKKSHLNIDYGECFDITICVGGQSATQTASTRLWQMYRGSHVGPNLLVSLLMGFESWLLNIVKISPTNTVEEYCQYILCKSKNVMLTAIIVSIAEAYPEKMLDIVCDLIKTKEIFHLDSIRFSSERTTSFALFKNDLFSNERKESNELTHRKIRLEDVILKYQTDRLKLSEEDFAKQREKIFVAIDEATVDIDTWRTEDKYAYYKMDLRRYNEVTDVNIDNEGHEVYTIAPAFTEDMKLLSKESQEASDFYFKYADLQCWSNYKFNHNEKFMKYAKYSDTNVICKELGEVWELLSKTHTDDSINNDDKWLAIHRYVSIASYTSAVLLRDYFGKLEQKEQELCKLIVFSLGKMFTEASRYEVVQAGNGVEAIIVGLITLISENNRHLISGDNPLYLLLKLILIDWSDDSCIINQISSNIWDYEKQYGWQFLYAFSLIAEQYEKEIKKNRDISINDFFGKNKKLIKQALDKEVSNYSDIDFKQLSIPIMFVIILMIPFKIKEASLVAELTKDIAMKITFNDKNSAQEKYGNIYGYIFNYTMWFADVLLHCDNQDRIMLVNSFLERADFVGNNNVEYLLKWLIQEQEIHGKVNEFWSVWEALKPKMLELSHEKDRYYYTDYNGPIGKDRVIASYLFANSEWRENIYRCTLLSEERKEFFDDFIAHTGSFKAVLYSVARLLNTVGKEPYFEKGIQWIYNLIQKDPECGTKLYMKTLYYLEEYVGNFVASHRNDFRVDIVQAQRTQAVLEYMVSQGSHIAFFIREEI</sequence>
<protein>
    <recommendedName>
        <fullName evidence="3">ATP-binding protein</fullName>
    </recommendedName>
</protein>
<evidence type="ECO:0000313" key="2">
    <source>
        <dbReference type="Proteomes" id="UP001197741"/>
    </source>
</evidence>
<dbReference type="RefSeq" id="WP_306768471.1">
    <property type="nucleotide sequence ID" value="NZ_CP143947.1"/>
</dbReference>
<organism evidence="1 2">
    <name type="scientific">Agathobacter rectalis</name>
    <dbReference type="NCBI Taxonomy" id="39491"/>
    <lineage>
        <taxon>Bacteria</taxon>
        <taxon>Bacillati</taxon>
        <taxon>Bacillota</taxon>
        <taxon>Clostridia</taxon>
        <taxon>Lachnospirales</taxon>
        <taxon>Lachnospiraceae</taxon>
        <taxon>Agathobacter</taxon>
    </lineage>
</organism>